<dbReference type="SUPFAM" id="SSF110391">
    <property type="entry name" value="GlpP-like"/>
    <property type="match status" value="1"/>
</dbReference>
<accession>A0A081LAX9</accession>
<proteinExistence type="predicted"/>
<dbReference type="PANTHER" id="PTHR35787">
    <property type="entry name" value="GLYCEROL UPTAKE OPERON ANTITERMINATOR REGULATORY PROTEIN"/>
    <property type="match status" value="1"/>
</dbReference>
<dbReference type="GO" id="GO:0006071">
    <property type="term" value="P:glycerol metabolic process"/>
    <property type="evidence" value="ECO:0007669"/>
    <property type="project" value="UniProtKB-UniRule"/>
</dbReference>
<dbReference type="GO" id="GO:0045893">
    <property type="term" value="P:positive regulation of DNA-templated transcription"/>
    <property type="evidence" value="ECO:0007669"/>
    <property type="project" value="TreeGrafter"/>
</dbReference>
<dbReference type="OrthoDB" id="9799580at2"/>
<evidence type="ECO:0000313" key="2">
    <source>
        <dbReference type="EMBL" id="KEP26405.1"/>
    </source>
</evidence>
<dbReference type="Proteomes" id="UP000028091">
    <property type="component" value="Unassembled WGS sequence"/>
</dbReference>
<reference evidence="2 3" key="1">
    <citation type="submission" date="2012-09" db="EMBL/GenBank/DDBJ databases">
        <title>Genome Sequence of Bacillus sp. DW5-4.</title>
        <authorList>
            <person name="Lai Q."/>
            <person name="Liu Y."/>
            <person name="Shao Z."/>
        </authorList>
    </citation>
    <scope>NUCLEOTIDE SEQUENCE [LARGE SCALE GENOMIC DNA]</scope>
    <source>
        <strain evidence="2 3">DW5-4</strain>
    </source>
</reference>
<keyword evidence="1" id="KW-0319">Glycerol metabolism</keyword>
<dbReference type="EMBL" id="JOTP01000010">
    <property type="protein sequence ID" value="KEP26405.1"/>
    <property type="molecule type" value="Genomic_DNA"/>
</dbReference>
<dbReference type="AlphaFoldDB" id="A0A081LAX9"/>
<organism evidence="2 3">
    <name type="scientific">Bacillus zhangzhouensis</name>
    <dbReference type="NCBI Taxonomy" id="1178540"/>
    <lineage>
        <taxon>Bacteria</taxon>
        <taxon>Bacillati</taxon>
        <taxon>Bacillota</taxon>
        <taxon>Bacilli</taxon>
        <taxon>Bacillales</taxon>
        <taxon>Bacillaceae</taxon>
        <taxon>Bacillus</taxon>
    </lineage>
</organism>
<dbReference type="RefSeq" id="WP_034321630.1">
    <property type="nucleotide sequence ID" value="NZ_JAVIKA010000011.1"/>
</dbReference>
<dbReference type="PANTHER" id="PTHR35787:SF1">
    <property type="entry name" value="GLYCEROL UPTAKE OPERON ANTITERMINATOR REGULATORY PROTEIN"/>
    <property type="match status" value="1"/>
</dbReference>
<evidence type="ECO:0000256" key="1">
    <source>
        <dbReference type="PIRNR" id="PIRNR016897"/>
    </source>
</evidence>
<keyword evidence="1" id="KW-0804">Transcription</keyword>
<sequence>MSFHDQPILPAVRNMKQFEEFLKSPFTYGVLLDVHLGRLKGIMNEANAHHKKMFVHVDLIHGIKHDEYGTEFICQEMKPAGIISTRSSVIVKAKQKKVYAIQRMFLLDTSAMEKSMEFVGKHRPDFIEVLPGVVPDLITEVRERTGIPIFAGGFIRTKEDVERALEAGATAVTTSNTNLWKAFQK</sequence>
<keyword evidence="1" id="KW-0805">Transcription regulation</keyword>
<evidence type="ECO:0000313" key="3">
    <source>
        <dbReference type="Proteomes" id="UP000028091"/>
    </source>
</evidence>
<comment type="function">
    <text evidence="1">Regulates expression of the glpD operon. In the presence of glycerol 3-phosphate (G3P) causes antitermination of transcription of glpD at the inverted repeat of the leader region to enhance its transcription. Binds and stabilizes glpD leader mRNA.</text>
</comment>
<dbReference type="Pfam" id="PF04309">
    <property type="entry name" value="G3P_antiterm"/>
    <property type="match status" value="1"/>
</dbReference>
<dbReference type="eggNOG" id="COG1954">
    <property type="taxonomic scope" value="Bacteria"/>
</dbReference>
<name>A0A081LAX9_9BACI</name>
<gene>
    <name evidence="2" type="ORF">BA70_02430</name>
</gene>
<dbReference type="GO" id="GO:0003723">
    <property type="term" value="F:RNA binding"/>
    <property type="evidence" value="ECO:0007669"/>
    <property type="project" value="UniProtKB-KW"/>
</dbReference>
<dbReference type="GO" id="GO:0001072">
    <property type="term" value="F:transcription antitermination factor activity, RNA binding"/>
    <property type="evidence" value="ECO:0007669"/>
    <property type="project" value="TreeGrafter"/>
</dbReference>
<dbReference type="PIRSF" id="PIRSF016897">
    <property type="entry name" value="GlpP"/>
    <property type="match status" value="1"/>
</dbReference>
<keyword evidence="1" id="KW-0694">RNA-binding</keyword>
<protein>
    <recommendedName>
        <fullName evidence="1">Glycerol uptake operon antiterminator regulatory protein</fullName>
    </recommendedName>
</protein>
<comment type="caution">
    <text evidence="2">The sequence shown here is derived from an EMBL/GenBank/DDBJ whole genome shotgun (WGS) entry which is preliminary data.</text>
</comment>
<dbReference type="Gene3D" id="3.20.20.70">
    <property type="entry name" value="Aldolase class I"/>
    <property type="match status" value="1"/>
</dbReference>
<keyword evidence="3" id="KW-1185">Reference proteome</keyword>
<dbReference type="InterPro" id="IPR013785">
    <property type="entry name" value="Aldolase_TIM"/>
</dbReference>
<dbReference type="InterPro" id="IPR006699">
    <property type="entry name" value="GlpP"/>
</dbReference>